<proteinExistence type="inferred from homology"/>
<reference evidence="7 8" key="1">
    <citation type="submission" date="2014-07" db="EMBL/GenBank/DDBJ databases">
        <title>Draft genome of Clostridium celerecrescens 152B isolated from sediments associated with methane hydrate from Krishna Godavari basin.</title>
        <authorList>
            <person name="Honkalas V.S."/>
            <person name="Dabir A.P."/>
            <person name="Arora P."/>
            <person name="Dhakephalkar P.K."/>
        </authorList>
    </citation>
    <scope>NUCLEOTIDE SEQUENCE [LARGE SCALE GENOMIC DNA]</scope>
    <source>
        <strain evidence="7 8">152B</strain>
    </source>
</reference>
<evidence type="ECO:0008006" key="9">
    <source>
        <dbReference type="Google" id="ProtNLM"/>
    </source>
</evidence>
<dbReference type="GO" id="GO:0030313">
    <property type="term" value="C:cell envelope"/>
    <property type="evidence" value="ECO:0007669"/>
    <property type="project" value="UniProtKB-SubCell"/>
</dbReference>
<dbReference type="AlphaFoldDB" id="A0A084JJ74"/>
<comment type="subcellular location">
    <subcellularLocation>
        <location evidence="1">Cell envelope</location>
    </subcellularLocation>
</comment>
<evidence type="ECO:0000256" key="2">
    <source>
        <dbReference type="ARBA" id="ARBA00008520"/>
    </source>
</evidence>
<feature type="compositionally biased region" description="Low complexity" evidence="5">
    <location>
        <begin position="27"/>
        <end position="41"/>
    </location>
</feature>
<dbReference type="PANTHER" id="PTHR43649:SF31">
    <property type="entry name" value="SN-GLYCEROL-3-PHOSPHATE-BINDING PERIPLASMIC PROTEIN UGPB"/>
    <property type="match status" value="1"/>
</dbReference>
<sequence length="465" mass="51027">MKRAFAVLMALALCSGLVACGSTPKNSSDPSSPRADSASESKPNSTEDPIEIVFWHSFGGATGEALQSIIDNYNKTRGSEKGIKVSLVYQGYEGTDKVMLAYQTKDTANAPDINVGLTSTIPSMMELDWNVDLSEYLNDPASEVSAGTFPEAMQRMCSYEGKMVAVPFANSIPLLYYNADALKEAGFDGPPETLDELAEYTKALTLKDDAGNVTRYGLNVQIRRYQMVQFVVSQSPDSFFGDNEGGRTAPMTKIVAGEDGTMKNFLEKWQKMIETGGYKYVEDNMNEEFAQGLSAMLIMSSSRLGTIKDLVGDSFDFQTAYLPKVNADDNGGAAIGGSCLNLFKLGDKSRVDAAWDVIQYCLLPENQMTFSQASGYIPVNTAAYELPEMVKYYEEHPQYKMALDEMLAASPNAQEPLDLVYNDVQKVITDTMLEFCEGKRTVDATVEKITTDCNVLLDEYHAANE</sequence>
<dbReference type="SUPFAM" id="SSF53850">
    <property type="entry name" value="Periplasmic binding protein-like II"/>
    <property type="match status" value="1"/>
</dbReference>
<dbReference type="Pfam" id="PF13416">
    <property type="entry name" value="SBP_bac_8"/>
    <property type="match status" value="1"/>
</dbReference>
<evidence type="ECO:0000313" key="8">
    <source>
        <dbReference type="Proteomes" id="UP000028525"/>
    </source>
</evidence>
<dbReference type="EMBL" id="JPME01000021">
    <property type="protein sequence ID" value="KEZ89008.1"/>
    <property type="molecule type" value="Genomic_DNA"/>
</dbReference>
<dbReference type="OrthoDB" id="383712at2"/>
<evidence type="ECO:0000256" key="6">
    <source>
        <dbReference type="SAM" id="SignalP"/>
    </source>
</evidence>
<feature type="region of interest" description="Disordered" evidence="5">
    <location>
        <begin position="22"/>
        <end position="46"/>
    </location>
</feature>
<feature type="signal peptide" evidence="6">
    <location>
        <begin position="1"/>
        <end position="19"/>
    </location>
</feature>
<evidence type="ECO:0000256" key="1">
    <source>
        <dbReference type="ARBA" id="ARBA00004196"/>
    </source>
</evidence>
<dbReference type="PANTHER" id="PTHR43649">
    <property type="entry name" value="ARABINOSE-BINDING PROTEIN-RELATED"/>
    <property type="match status" value="1"/>
</dbReference>
<accession>A0A084JJ74</accession>
<comment type="caution">
    <text evidence="7">The sequence shown here is derived from an EMBL/GenBank/DDBJ whole genome shotgun (WGS) entry which is preliminary data.</text>
</comment>
<evidence type="ECO:0000313" key="7">
    <source>
        <dbReference type="EMBL" id="KEZ89008.1"/>
    </source>
</evidence>
<protein>
    <recommendedName>
        <fullName evidence="9">ABC transporter substrate-binding protein</fullName>
    </recommendedName>
</protein>
<dbReference type="Proteomes" id="UP000028525">
    <property type="component" value="Unassembled WGS sequence"/>
</dbReference>
<evidence type="ECO:0000256" key="5">
    <source>
        <dbReference type="SAM" id="MobiDB-lite"/>
    </source>
</evidence>
<dbReference type="InterPro" id="IPR050490">
    <property type="entry name" value="Bact_solute-bd_prot1"/>
</dbReference>
<name>A0A084JJ74_9FIRM</name>
<feature type="chain" id="PRO_5039294722" description="ABC transporter substrate-binding protein" evidence="6">
    <location>
        <begin position="20"/>
        <end position="465"/>
    </location>
</feature>
<dbReference type="PROSITE" id="PS51257">
    <property type="entry name" value="PROKAR_LIPOPROTEIN"/>
    <property type="match status" value="1"/>
</dbReference>
<gene>
    <name evidence="7" type="ORF">IO98_17340</name>
</gene>
<keyword evidence="3" id="KW-0813">Transport</keyword>
<dbReference type="STRING" id="29354.IO98_17340"/>
<keyword evidence="4 6" id="KW-0732">Signal</keyword>
<dbReference type="CDD" id="cd14748">
    <property type="entry name" value="PBP2_UgpB"/>
    <property type="match status" value="1"/>
</dbReference>
<dbReference type="Gene3D" id="3.40.190.10">
    <property type="entry name" value="Periplasmic binding protein-like II"/>
    <property type="match status" value="2"/>
</dbReference>
<keyword evidence="8" id="KW-1185">Reference proteome</keyword>
<dbReference type="InterPro" id="IPR006059">
    <property type="entry name" value="SBP"/>
</dbReference>
<organism evidence="7 8">
    <name type="scientific">Lacrimispora celerecrescens</name>
    <dbReference type="NCBI Taxonomy" id="29354"/>
    <lineage>
        <taxon>Bacteria</taxon>
        <taxon>Bacillati</taxon>
        <taxon>Bacillota</taxon>
        <taxon>Clostridia</taxon>
        <taxon>Lachnospirales</taxon>
        <taxon>Lachnospiraceae</taxon>
        <taxon>Lacrimispora</taxon>
    </lineage>
</organism>
<comment type="similarity">
    <text evidence="2">Belongs to the bacterial solute-binding protein 1 family.</text>
</comment>
<evidence type="ECO:0000256" key="3">
    <source>
        <dbReference type="ARBA" id="ARBA00022448"/>
    </source>
</evidence>
<dbReference type="RefSeq" id="WP_038283219.1">
    <property type="nucleotide sequence ID" value="NZ_JPME01000021.1"/>
</dbReference>
<evidence type="ECO:0000256" key="4">
    <source>
        <dbReference type="ARBA" id="ARBA00022729"/>
    </source>
</evidence>